<dbReference type="SMART" id="SM00060">
    <property type="entry name" value="FN3"/>
    <property type="match status" value="1"/>
</dbReference>
<dbReference type="GO" id="GO:0000055">
    <property type="term" value="P:ribosomal large subunit export from nucleus"/>
    <property type="evidence" value="ECO:0007669"/>
    <property type="project" value="TreeGrafter"/>
</dbReference>
<evidence type="ECO:0000256" key="7">
    <source>
        <dbReference type="ARBA" id="ARBA00022490"/>
    </source>
</evidence>
<feature type="domain" description="Fibronectin type-III" evidence="10">
    <location>
        <begin position="9"/>
        <end position="110"/>
    </location>
</feature>
<dbReference type="InterPro" id="IPR048898">
    <property type="entry name" value="OB_NMD3"/>
</dbReference>
<dbReference type="EMBL" id="CAJNRG010005001">
    <property type="protein sequence ID" value="CAF2071662.1"/>
    <property type="molecule type" value="Genomic_DNA"/>
</dbReference>
<dbReference type="InterPro" id="IPR007064">
    <property type="entry name" value="Nmd3_N"/>
</dbReference>
<evidence type="ECO:0000256" key="5">
    <source>
        <dbReference type="ARBA" id="ARBA00017035"/>
    </source>
</evidence>
<evidence type="ECO:0000256" key="3">
    <source>
        <dbReference type="ARBA" id="ARBA00004496"/>
    </source>
</evidence>
<dbReference type="AlphaFoldDB" id="A0A816RAV9"/>
<dbReference type="PANTHER" id="PTHR12746:SF2">
    <property type="entry name" value="60S RIBOSOMAL EXPORT PROTEIN NMD3"/>
    <property type="match status" value="1"/>
</dbReference>
<evidence type="ECO:0000259" key="10">
    <source>
        <dbReference type="PROSITE" id="PS50853"/>
    </source>
</evidence>
<comment type="subcellular location">
    <subcellularLocation>
        <location evidence="3">Cytoplasm</location>
    </subcellularLocation>
    <subcellularLocation>
        <location evidence="2">Nucleus</location>
    </subcellularLocation>
</comment>
<dbReference type="InterPro" id="IPR003961">
    <property type="entry name" value="FN3_dom"/>
</dbReference>
<dbReference type="Gene3D" id="2.60.40.10">
    <property type="entry name" value="Immunoglobulins"/>
    <property type="match status" value="2"/>
</dbReference>
<dbReference type="GO" id="GO:0015031">
    <property type="term" value="P:protein transport"/>
    <property type="evidence" value="ECO:0007669"/>
    <property type="project" value="UniProtKB-KW"/>
</dbReference>
<sequence>MCILAPTYIPRGFRFVQALGATTVQFAWEPPLAVDEVNIRGFHKAYQIEMFRLDDPENSLRVISNIPPNQAGIILFNAPANGLVGARIRIETDRYLGPTSPVIEFQTREGRPGPVTNLRGSQHAGNGILLFWEPPDEPNGFIIGYQIDYKTIESIVAQPGLDQPSIIIQDRNQLSYLIGGLKPNTKYRVQVRARTVAGLSISPAMIELTTNYSLVPSKPKFIVSYRGTTFFNVSFDPNAMAIHGSLYYVQYKEDERDGESIFKRTYVVSNDRSIIVSPLEPDKYINNEMNLLTRIIDVLFYSIKAYIQCMKFVVKRSFDTLSPMKLFTLSNTIIYSRINNSYRLTNLYIMEYITDSIEPTTTAGKILCCQCGVLIEPNALNMCNGCMQSQIDITEFIPKQGQLQMCNKCIRYLQPPNTWISAQLESRELLTVCLKRIKGLNKEVRLVDAGFIWTEPHSKRIKVKLTVQKEVAQGAILQQTFIVEFTIFNQICDDCQRVEAKDYWKALVQVRQRTSHKKTFFYLEQLLLKHNAHADASNIKQVHGGLDFYFAEQNSGRKLVDFLTCVVPCRFETSKRLISHDIHSNIYNYKYTTLIEIVPVCKDDIVCLSKKQSKHLGNIGPICICSRVTQNIYLIDPQTLKVEPISSSEFWRSPFSSICDSKHLVEYIVCDVNVLDSTSKPHVYGKESQKHALAEVFVMKSSEIGVIDKQYTTISHLGHILHPGDTVMGFDLQNSNVSDPSLNDFDLDTLPDVILVKKIYADKSLRNRRRQWKLKHLDVEDAASVNSTIERDYNEFLEDLEEDPVLRQNVNVYRDEKKIQEPGNNIGDSTEEDTPRIDLNEMLADMTMEEPDKMDS</sequence>
<dbReference type="PROSITE" id="PS50853">
    <property type="entry name" value="FN3"/>
    <property type="match status" value="2"/>
</dbReference>
<reference evidence="11" key="1">
    <citation type="submission" date="2021-02" db="EMBL/GenBank/DDBJ databases">
        <authorList>
            <person name="Nowell W R."/>
        </authorList>
    </citation>
    <scope>NUCLEOTIDE SEQUENCE</scope>
</reference>
<dbReference type="CDD" id="cd00063">
    <property type="entry name" value="FN3"/>
    <property type="match status" value="1"/>
</dbReference>
<dbReference type="InterPro" id="IPR039768">
    <property type="entry name" value="Nmd3"/>
</dbReference>
<dbReference type="GO" id="GO:0005634">
    <property type="term" value="C:nucleus"/>
    <property type="evidence" value="ECO:0007669"/>
    <property type="project" value="UniProtKB-SubCell"/>
</dbReference>
<evidence type="ECO:0000256" key="2">
    <source>
        <dbReference type="ARBA" id="ARBA00004123"/>
    </source>
</evidence>
<dbReference type="SUPFAM" id="SSF49265">
    <property type="entry name" value="Fibronectin type III"/>
    <property type="match status" value="1"/>
</dbReference>
<evidence type="ECO:0000256" key="6">
    <source>
        <dbReference type="ARBA" id="ARBA00022448"/>
    </source>
</evidence>
<comment type="similarity">
    <text evidence="4">Belongs to the NMD3 family.</text>
</comment>
<dbReference type="InterPro" id="IPR048899">
    <property type="entry name" value="NMD_SH3"/>
</dbReference>
<dbReference type="GO" id="GO:0043023">
    <property type="term" value="F:ribosomal large subunit binding"/>
    <property type="evidence" value="ECO:0007669"/>
    <property type="project" value="InterPro"/>
</dbReference>
<keyword evidence="6" id="KW-0813">Transport</keyword>
<keyword evidence="8" id="KW-0653">Protein transport</keyword>
<dbReference type="Proteomes" id="UP000663887">
    <property type="component" value="Unassembled WGS sequence"/>
</dbReference>
<protein>
    <recommendedName>
        <fullName evidence="5">60S ribosomal export protein NMD3</fullName>
    </recommendedName>
</protein>
<comment type="caution">
    <text evidence="11">The sequence shown here is derived from an EMBL/GenBank/DDBJ whole genome shotgun (WGS) entry which is preliminary data.</text>
</comment>
<proteinExistence type="inferred from homology"/>
<keyword evidence="9" id="KW-0539">Nucleus</keyword>
<dbReference type="GO" id="GO:0005737">
    <property type="term" value="C:cytoplasm"/>
    <property type="evidence" value="ECO:0007669"/>
    <property type="project" value="UniProtKB-SubCell"/>
</dbReference>
<dbReference type="InterPro" id="IPR013783">
    <property type="entry name" value="Ig-like_fold"/>
</dbReference>
<evidence type="ECO:0000256" key="1">
    <source>
        <dbReference type="ARBA" id="ARBA00002269"/>
    </source>
</evidence>
<dbReference type="Pfam" id="PF21192">
    <property type="entry name" value="OB_NMD3"/>
    <property type="match status" value="1"/>
</dbReference>
<name>A0A816RAV9_9BILA</name>
<dbReference type="Pfam" id="PF21193">
    <property type="entry name" value="NMD_SH3"/>
    <property type="match status" value="1"/>
</dbReference>
<keyword evidence="7" id="KW-0963">Cytoplasm</keyword>
<feature type="domain" description="Fibronectin type-III" evidence="10">
    <location>
        <begin position="114"/>
        <end position="213"/>
    </location>
</feature>
<evidence type="ECO:0000313" key="12">
    <source>
        <dbReference type="Proteomes" id="UP000663887"/>
    </source>
</evidence>
<evidence type="ECO:0000256" key="9">
    <source>
        <dbReference type="ARBA" id="ARBA00023242"/>
    </source>
</evidence>
<evidence type="ECO:0000256" key="8">
    <source>
        <dbReference type="ARBA" id="ARBA00022927"/>
    </source>
</evidence>
<dbReference type="PANTHER" id="PTHR12746">
    <property type="entry name" value="NONSENSE-MEDIATED MRNA DECAY PROTEIN 3"/>
    <property type="match status" value="1"/>
</dbReference>
<dbReference type="Pfam" id="PF04981">
    <property type="entry name" value="NMD3"/>
    <property type="match status" value="1"/>
</dbReference>
<gene>
    <name evidence="11" type="ORF">XDN619_LOCUS12701</name>
</gene>
<dbReference type="Pfam" id="PF00041">
    <property type="entry name" value="fn3"/>
    <property type="match status" value="1"/>
</dbReference>
<organism evidence="11 12">
    <name type="scientific">Rotaria magnacalcarata</name>
    <dbReference type="NCBI Taxonomy" id="392030"/>
    <lineage>
        <taxon>Eukaryota</taxon>
        <taxon>Metazoa</taxon>
        <taxon>Spiralia</taxon>
        <taxon>Gnathifera</taxon>
        <taxon>Rotifera</taxon>
        <taxon>Eurotatoria</taxon>
        <taxon>Bdelloidea</taxon>
        <taxon>Philodinida</taxon>
        <taxon>Philodinidae</taxon>
        <taxon>Rotaria</taxon>
    </lineage>
</organism>
<comment type="function">
    <text evidence="1">Acts as an adapter for the XPO1/CRM1-mediated export of the 60S ribosomal subunit.</text>
</comment>
<accession>A0A816RAV9</accession>
<evidence type="ECO:0000256" key="4">
    <source>
        <dbReference type="ARBA" id="ARBA00009794"/>
    </source>
</evidence>
<evidence type="ECO:0000313" key="11">
    <source>
        <dbReference type="EMBL" id="CAF2071662.1"/>
    </source>
</evidence>
<dbReference type="InterPro" id="IPR036116">
    <property type="entry name" value="FN3_sf"/>
</dbReference>